<dbReference type="AlphaFoldDB" id="A0A7G9RFW5"/>
<sequence length="88" mass="8766">MGTEDWLIVENRTDGEVFVTDAGGNGNGNSSLGSIGAGSSGFGAGAVDRCAERALVAHAGSPDGPVVARRTAAEGQACVDPWVIGPHD</sequence>
<protein>
    <submittedName>
        <fullName evidence="1">Uncharacterized protein</fullName>
    </submittedName>
</protein>
<organism evidence="1 2">
    <name type="scientific">Nocardioides mesophilus</name>
    <dbReference type="NCBI Taxonomy" id="433659"/>
    <lineage>
        <taxon>Bacteria</taxon>
        <taxon>Bacillati</taxon>
        <taxon>Actinomycetota</taxon>
        <taxon>Actinomycetes</taxon>
        <taxon>Propionibacteriales</taxon>
        <taxon>Nocardioidaceae</taxon>
        <taxon>Nocardioides</taxon>
    </lineage>
</organism>
<dbReference type="EMBL" id="CP060713">
    <property type="protein sequence ID" value="QNN54490.1"/>
    <property type="molecule type" value="Genomic_DNA"/>
</dbReference>
<dbReference type="Proteomes" id="UP000515947">
    <property type="component" value="Chromosome"/>
</dbReference>
<evidence type="ECO:0000313" key="2">
    <source>
        <dbReference type="Proteomes" id="UP000515947"/>
    </source>
</evidence>
<dbReference type="RefSeq" id="WP_187580330.1">
    <property type="nucleotide sequence ID" value="NZ_CP060713.1"/>
</dbReference>
<reference evidence="1 2" key="1">
    <citation type="submission" date="2020-08" db="EMBL/GenBank/DDBJ databases">
        <title>Genome sequence of Nocardioides mesophilus KACC 16243T.</title>
        <authorList>
            <person name="Hyun D.-W."/>
            <person name="Bae J.-W."/>
        </authorList>
    </citation>
    <scope>NUCLEOTIDE SEQUENCE [LARGE SCALE GENOMIC DNA]</scope>
    <source>
        <strain evidence="1 2">KACC 16243</strain>
    </source>
</reference>
<keyword evidence="2" id="KW-1185">Reference proteome</keyword>
<dbReference type="KEGG" id="nmes:H9L09_09370"/>
<accession>A0A7G9RFW5</accession>
<evidence type="ECO:0000313" key="1">
    <source>
        <dbReference type="EMBL" id="QNN54490.1"/>
    </source>
</evidence>
<proteinExistence type="predicted"/>
<name>A0A7G9RFW5_9ACTN</name>
<gene>
    <name evidence="1" type="ORF">H9L09_09370</name>
</gene>